<dbReference type="EC" id="3.1.2.4" evidence="2"/>
<dbReference type="NCBIfam" id="NF004127">
    <property type="entry name" value="PRK05617.1"/>
    <property type="match status" value="1"/>
</dbReference>
<evidence type="ECO:0000256" key="2">
    <source>
        <dbReference type="ARBA" id="ARBA00011915"/>
    </source>
</evidence>
<dbReference type="Proteomes" id="UP000273119">
    <property type="component" value="Unassembled WGS sequence"/>
</dbReference>
<keyword evidence="7" id="KW-1185">Reference proteome</keyword>
<dbReference type="PANTHER" id="PTHR43176">
    <property type="entry name" value="3-HYDROXYISOBUTYRYL-COA HYDROLASE-RELATED"/>
    <property type="match status" value="1"/>
</dbReference>
<dbReference type="EMBL" id="QQXL01000006">
    <property type="protein sequence ID" value="RKW69918.1"/>
    <property type="molecule type" value="Genomic_DNA"/>
</dbReference>
<feature type="domain" description="Enoyl-CoA hydratase/isomerase" evidence="5">
    <location>
        <begin position="79"/>
        <end position="401"/>
    </location>
</feature>
<dbReference type="InterPro" id="IPR029045">
    <property type="entry name" value="ClpP/crotonase-like_dom_sf"/>
</dbReference>
<dbReference type="GO" id="GO:0003860">
    <property type="term" value="F:3-hydroxyisobutyryl-CoA hydrolase activity"/>
    <property type="evidence" value="ECO:0007669"/>
    <property type="project" value="UniProtKB-EC"/>
</dbReference>
<evidence type="ECO:0000313" key="7">
    <source>
        <dbReference type="Proteomes" id="UP000273119"/>
    </source>
</evidence>
<accession>A0A496PHF9</accession>
<gene>
    <name evidence="6" type="ORF">DWQ67_10635</name>
</gene>
<dbReference type="GO" id="GO:0006574">
    <property type="term" value="P:L-valine catabolic process"/>
    <property type="evidence" value="ECO:0007669"/>
    <property type="project" value="TreeGrafter"/>
</dbReference>
<organism evidence="6 7">
    <name type="scientific">Galactobacter caseinivorans</name>
    <dbReference type="NCBI Taxonomy" id="2676123"/>
    <lineage>
        <taxon>Bacteria</taxon>
        <taxon>Bacillati</taxon>
        <taxon>Actinomycetota</taxon>
        <taxon>Actinomycetes</taxon>
        <taxon>Micrococcales</taxon>
        <taxon>Micrococcaceae</taxon>
        <taxon>Galactobacter</taxon>
    </lineage>
</organism>
<evidence type="ECO:0000259" key="5">
    <source>
        <dbReference type="Pfam" id="PF16113"/>
    </source>
</evidence>
<dbReference type="InterPro" id="IPR045004">
    <property type="entry name" value="ECH_dom"/>
</dbReference>
<evidence type="ECO:0000313" key="6">
    <source>
        <dbReference type="EMBL" id="RKW69918.1"/>
    </source>
</evidence>
<dbReference type="InterPro" id="IPR032259">
    <property type="entry name" value="HIBYL-CoA-H"/>
</dbReference>
<evidence type="ECO:0000256" key="3">
    <source>
        <dbReference type="ARBA" id="ARBA00022801"/>
    </source>
</evidence>
<keyword evidence="3" id="KW-0378">Hydrolase</keyword>
<dbReference type="GO" id="GO:0005829">
    <property type="term" value="C:cytosol"/>
    <property type="evidence" value="ECO:0007669"/>
    <property type="project" value="TreeGrafter"/>
</dbReference>
<name>A0A496PHF9_9MICC</name>
<dbReference type="RefSeq" id="WP_121485589.1">
    <property type="nucleotide sequence ID" value="NZ_QQXL01000006.1"/>
</dbReference>
<protein>
    <recommendedName>
        <fullName evidence="2">3-hydroxyisobutyryl-CoA hydrolase</fullName>
        <ecNumber evidence="2">3.1.2.4</ecNumber>
    </recommendedName>
</protein>
<dbReference type="Gene3D" id="3.90.226.10">
    <property type="entry name" value="2-enoyl-CoA Hydratase, Chain A, domain 1"/>
    <property type="match status" value="1"/>
</dbReference>
<dbReference type="CDD" id="cd06558">
    <property type="entry name" value="crotonase-like"/>
    <property type="match status" value="1"/>
</dbReference>
<dbReference type="Pfam" id="PF16113">
    <property type="entry name" value="ECH_2"/>
    <property type="match status" value="1"/>
</dbReference>
<evidence type="ECO:0000256" key="4">
    <source>
        <dbReference type="SAM" id="MobiDB-lite"/>
    </source>
</evidence>
<feature type="region of interest" description="Disordered" evidence="4">
    <location>
        <begin position="1"/>
        <end position="71"/>
    </location>
</feature>
<dbReference type="GO" id="GO:0016853">
    <property type="term" value="F:isomerase activity"/>
    <property type="evidence" value="ECO:0007669"/>
    <property type="project" value="UniProtKB-KW"/>
</dbReference>
<sequence length="424" mass="44020">MSGEAQSVPDAAGQGPSAGAASQRRAEGDATPSNAGGDAARPKAEGDAAPSSSGTGRGAEQPSSGNGPPVHFEVRGALGLITLNRPRAVNALTHEMVLLLWAQLVRWAHDPAVERVAIRGGGERGLCAGGDVVAIYRDITREDRTPETPFETMGFWRDEYRLNLLISRYPKPYIALMDGLVLGGGIGVSAHGSHRVVTERTRSGLPETQIGFSPDVGGTYLLGHAPGAAGAHAALTGAHLDAGDALYLGLADYCVPAASLEELLSALETTAPEQALEALAVPHPESTLQAASEWIEPAYAAPHALAVVQALEASDHPDAVAAAAVIRSKSPTSVAVALAAVRAGGDGDLAQALQLEWRAGYRFLGGHDFAEGIRAQVVDKDRNPAWEPATLEQLDLTKVTDHYLAPLPNVPLDLSPVDVVVPPA</sequence>
<dbReference type="SUPFAM" id="SSF52096">
    <property type="entry name" value="ClpP/crotonase"/>
    <property type="match status" value="1"/>
</dbReference>
<dbReference type="PANTHER" id="PTHR43176:SF3">
    <property type="entry name" value="3-HYDROXYISOBUTYRYL-COA HYDROLASE, MITOCHONDRIAL"/>
    <property type="match status" value="1"/>
</dbReference>
<proteinExistence type="predicted"/>
<keyword evidence="6" id="KW-0413">Isomerase</keyword>
<reference evidence="6 7" key="1">
    <citation type="submission" date="2018-07" db="EMBL/GenBank/DDBJ databases">
        <title>Arthrobacter sp. nov., isolated from raw cow's milk with high bacterial count.</title>
        <authorList>
            <person name="Hahne J."/>
            <person name="Isele D."/>
            <person name="Lipski A."/>
        </authorList>
    </citation>
    <scope>NUCLEOTIDE SEQUENCE [LARGE SCALE GENOMIC DNA]</scope>
    <source>
        <strain evidence="6 7">JZ R-183</strain>
    </source>
</reference>
<comment type="catalytic activity">
    <reaction evidence="1">
        <text>3-hydroxy-2-methylpropanoyl-CoA + H2O = 3-hydroxy-2-methylpropanoate + CoA + H(+)</text>
        <dbReference type="Rhea" id="RHEA:20888"/>
        <dbReference type="ChEBI" id="CHEBI:11805"/>
        <dbReference type="ChEBI" id="CHEBI:15377"/>
        <dbReference type="ChEBI" id="CHEBI:15378"/>
        <dbReference type="ChEBI" id="CHEBI:57287"/>
        <dbReference type="ChEBI" id="CHEBI:57340"/>
        <dbReference type="EC" id="3.1.2.4"/>
    </reaction>
</comment>
<feature type="compositionally biased region" description="Low complexity" evidence="4">
    <location>
        <begin position="11"/>
        <end position="23"/>
    </location>
</feature>
<dbReference type="AlphaFoldDB" id="A0A496PHF9"/>
<evidence type="ECO:0000256" key="1">
    <source>
        <dbReference type="ARBA" id="ARBA00001709"/>
    </source>
</evidence>
<comment type="caution">
    <text evidence="6">The sequence shown here is derived from an EMBL/GenBank/DDBJ whole genome shotgun (WGS) entry which is preliminary data.</text>
</comment>